<organism evidence="1 2">
    <name type="scientific">Pleionea mediterranea</name>
    <dbReference type="NCBI Taxonomy" id="523701"/>
    <lineage>
        <taxon>Bacteria</taxon>
        <taxon>Pseudomonadati</taxon>
        <taxon>Pseudomonadota</taxon>
        <taxon>Gammaproteobacteria</taxon>
        <taxon>Oceanospirillales</taxon>
        <taxon>Pleioneaceae</taxon>
        <taxon>Pleionea</taxon>
    </lineage>
</organism>
<comment type="caution">
    <text evidence="1">The sequence shown here is derived from an EMBL/GenBank/DDBJ whole genome shotgun (WGS) entry which is preliminary data.</text>
</comment>
<keyword evidence="2" id="KW-1185">Reference proteome</keyword>
<dbReference type="AlphaFoldDB" id="A0A316F6H3"/>
<protein>
    <submittedName>
        <fullName evidence="1">Uncharacterized protein</fullName>
    </submittedName>
</protein>
<dbReference type="EMBL" id="QGGU01000023">
    <property type="protein sequence ID" value="PWK41134.1"/>
    <property type="molecule type" value="Genomic_DNA"/>
</dbReference>
<gene>
    <name evidence="1" type="ORF">C8D97_1235</name>
</gene>
<reference evidence="1 2" key="1">
    <citation type="submission" date="2018-05" db="EMBL/GenBank/DDBJ databases">
        <title>Genomic Encyclopedia of Type Strains, Phase IV (KMG-IV): sequencing the most valuable type-strain genomes for metagenomic binning, comparative biology and taxonomic classification.</title>
        <authorList>
            <person name="Goeker M."/>
        </authorList>
    </citation>
    <scope>NUCLEOTIDE SEQUENCE [LARGE SCALE GENOMIC DNA]</scope>
    <source>
        <strain evidence="1 2">DSM 25350</strain>
    </source>
</reference>
<sequence length="35" mass="3899">MPSLAHCAPCLVQKILRQTSLMFSRMTFCANRGVS</sequence>
<evidence type="ECO:0000313" key="2">
    <source>
        <dbReference type="Proteomes" id="UP000245790"/>
    </source>
</evidence>
<proteinExistence type="predicted"/>
<accession>A0A316F6H3</accession>
<dbReference type="Proteomes" id="UP000245790">
    <property type="component" value="Unassembled WGS sequence"/>
</dbReference>
<name>A0A316F6H3_9GAMM</name>
<evidence type="ECO:0000313" key="1">
    <source>
        <dbReference type="EMBL" id="PWK41134.1"/>
    </source>
</evidence>